<evidence type="ECO:0000313" key="3">
    <source>
        <dbReference type="EMBL" id="OIT36955.1"/>
    </source>
</evidence>
<evidence type="ECO:0000313" key="2">
    <source>
        <dbReference type="EMBL" id="OIT19893.1"/>
    </source>
</evidence>
<protein>
    <submittedName>
        <fullName evidence="2">Uncharacterized protein</fullName>
    </submittedName>
</protein>
<dbReference type="Proteomes" id="UP000187609">
    <property type="component" value="Unassembled WGS sequence"/>
</dbReference>
<organism evidence="2 4">
    <name type="scientific">Nicotiana attenuata</name>
    <name type="common">Coyote tobacco</name>
    <dbReference type="NCBI Taxonomy" id="49451"/>
    <lineage>
        <taxon>Eukaryota</taxon>
        <taxon>Viridiplantae</taxon>
        <taxon>Streptophyta</taxon>
        <taxon>Embryophyta</taxon>
        <taxon>Tracheophyta</taxon>
        <taxon>Spermatophyta</taxon>
        <taxon>Magnoliopsida</taxon>
        <taxon>eudicotyledons</taxon>
        <taxon>Gunneridae</taxon>
        <taxon>Pentapetalae</taxon>
        <taxon>asterids</taxon>
        <taxon>lamiids</taxon>
        <taxon>Solanales</taxon>
        <taxon>Solanaceae</taxon>
        <taxon>Nicotianoideae</taxon>
        <taxon>Nicotianeae</taxon>
        <taxon>Nicotiana</taxon>
    </lineage>
</organism>
<keyword evidence="4" id="KW-1185">Reference proteome</keyword>
<feature type="compositionally biased region" description="Polar residues" evidence="1">
    <location>
        <begin position="50"/>
        <end position="71"/>
    </location>
</feature>
<gene>
    <name evidence="3" type="ORF">A4A49_41476</name>
    <name evidence="2" type="ORF">A4A49_65817</name>
</gene>
<dbReference type="EMBL" id="MJEQ01000370">
    <property type="protein sequence ID" value="OIT36955.1"/>
    <property type="molecule type" value="Genomic_DNA"/>
</dbReference>
<feature type="compositionally biased region" description="Basic and acidic residues" evidence="1">
    <location>
        <begin position="366"/>
        <end position="376"/>
    </location>
</feature>
<dbReference type="Gramene" id="OIT36955">
    <property type="protein sequence ID" value="OIT36955"/>
    <property type="gene ID" value="A4A49_41476"/>
</dbReference>
<feature type="region of interest" description="Disordered" evidence="1">
    <location>
        <begin position="1"/>
        <end position="30"/>
    </location>
</feature>
<reference evidence="2 4" key="1">
    <citation type="submission" date="2016-11" db="EMBL/GenBank/DDBJ databases">
        <title>The genome of Nicotiana attenuata.</title>
        <authorList>
            <person name="Xu S."/>
            <person name="Brockmoeller T."/>
            <person name="Gaquerel E."/>
            <person name="Navarro A."/>
            <person name="Kuhl H."/>
            <person name="Gase K."/>
            <person name="Ling Z."/>
            <person name="Zhou W."/>
            <person name="Kreitzer C."/>
            <person name="Stanke M."/>
            <person name="Tang H."/>
            <person name="Lyons E."/>
            <person name="Pandey P."/>
            <person name="Pandey S.P."/>
            <person name="Timmermann B."/>
            <person name="Baldwin I.T."/>
        </authorList>
    </citation>
    <scope>NUCLEOTIDE SEQUENCE [LARGE SCALE GENOMIC DNA]</scope>
    <source>
        <strain evidence="4">cv. UT</strain>
        <strain evidence="2">UT</strain>
        <tissue evidence="2">Leaves</tissue>
    </source>
</reference>
<dbReference type="Gramene" id="OIT19893">
    <property type="protein sequence ID" value="OIT19893"/>
    <property type="gene ID" value="A4A49_65817"/>
</dbReference>
<comment type="caution">
    <text evidence="2">The sequence shown here is derived from an EMBL/GenBank/DDBJ whole genome shotgun (WGS) entry which is preliminary data.</text>
</comment>
<sequence>MVQEKEHQLKAGLVSPKNPKPTGEGSQVELKQVKKEAVAKVLEIEKYGNHTHNGSSVATTQGGNGSRSTVPIDQEVAKKDKKEATINWVHRTFGTNKEELMQMNGTTNNSCQESGQLEEFHELNSAKTLWSDEVELMDNQIAMVDCNFMELNVGKAIGGGSGALKEVGNQDGSIPAARIIEKGNGKVTTSKTGDILVHVDGVPVYALEKGQDQSPPTKLRKDTVCQNQQTDNGKEDDSNGTISQAISASIATVNPNLGSVYELQFTLMQEKLGDMGSNSEQFDTALTPYEPGEQAIITRDSDVLPMACSFGSGAPLQIKVDLPLKSPNQVLHDLITHQELPLDIHNSMVDKQKQNEEEDDDESTEENFKGVMREGDVSPTAANKSGMKGKKNQPKEPVQPIRILPRRAAFGASR</sequence>
<accession>A0A1J6JQ10</accession>
<feature type="region of interest" description="Disordered" evidence="1">
    <location>
        <begin position="351"/>
        <end position="414"/>
    </location>
</feature>
<dbReference type="AlphaFoldDB" id="A0A1J6JQ10"/>
<evidence type="ECO:0000313" key="4">
    <source>
        <dbReference type="Proteomes" id="UP000187609"/>
    </source>
</evidence>
<feature type="region of interest" description="Disordered" evidence="1">
    <location>
        <begin position="47"/>
        <end position="72"/>
    </location>
</feature>
<feature type="region of interest" description="Disordered" evidence="1">
    <location>
        <begin position="208"/>
        <end position="240"/>
    </location>
</feature>
<proteinExistence type="predicted"/>
<feature type="compositionally biased region" description="Acidic residues" evidence="1">
    <location>
        <begin position="356"/>
        <end position="365"/>
    </location>
</feature>
<dbReference type="EMBL" id="MJEQ01006044">
    <property type="protein sequence ID" value="OIT19893.1"/>
    <property type="molecule type" value="Genomic_DNA"/>
</dbReference>
<name>A0A1J6JQ10_NICAT</name>
<evidence type="ECO:0000256" key="1">
    <source>
        <dbReference type="SAM" id="MobiDB-lite"/>
    </source>
</evidence>